<keyword evidence="2" id="KW-1185">Reference proteome</keyword>
<organism evidence="1 2">
    <name type="scientific">Necator americanus</name>
    <name type="common">Human hookworm</name>
    <dbReference type="NCBI Taxonomy" id="51031"/>
    <lineage>
        <taxon>Eukaryota</taxon>
        <taxon>Metazoa</taxon>
        <taxon>Ecdysozoa</taxon>
        <taxon>Nematoda</taxon>
        <taxon>Chromadorea</taxon>
        <taxon>Rhabditida</taxon>
        <taxon>Rhabditina</taxon>
        <taxon>Rhabditomorpha</taxon>
        <taxon>Strongyloidea</taxon>
        <taxon>Ancylostomatidae</taxon>
        <taxon>Bunostominae</taxon>
        <taxon>Necator</taxon>
    </lineage>
</organism>
<proteinExistence type="predicted"/>
<evidence type="ECO:0000313" key="2">
    <source>
        <dbReference type="Proteomes" id="UP001303046"/>
    </source>
</evidence>
<evidence type="ECO:0008006" key="3">
    <source>
        <dbReference type="Google" id="ProtNLM"/>
    </source>
</evidence>
<sequence length="98" mass="11113">MTVQLKLSIAAVLYLDIEVLPRKCRAAAHSGTALRFHYNFTKIYVQTQTKKRKNGCIAGSKRCELWGNSVARDRFDPIGVFVQVGFEILPFALSNTWH</sequence>
<name>A0ABR1D2X0_NECAM</name>
<dbReference type="Proteomes" id="UP001303046">
    <property type="component" value="Unassembled WGS sequence"/>
</dbReference>
<accession>A0ABR1D2X0</accession>
<protein>
    <recommendedName>
        <fullName evidence="3">Secreted protein</fullName>
    </recommendedName>
</protein>
<dbReference type="EMBL" id="JAVFWL010000003">
    <property type="protein sequence ID" value="KAK6744436.1"/>
    <property type="molecule type" value="Genomic_DNA"/>
</dbReference>
<comment type="caution">
    <text evidence="1">The sequence shown here is derived from an EMBL/GenBank/DDBJ whole genome shotgun (WGS) entry which is preliminary data.</text>
</comment>
<evidence type="ECO:0000313" key="1">
    <source>
        <dbReference type="EMBL" id="KAK6744436.1"/>
    </source>
</evidence>
<gene>
    <name evidence="1" type="primary">Necator_chrIII.g12021</name>
    <name evidence="1" type="ORF">RB195_011255</name>
</gene>
<reference evidence="1 2" key="1">
    <citation type="submission" date="2023-08" db="EMBL/GenBank/DDBJ databases">
        <title>A Necator americanus chromosomal reference genome.</title>
        <authorList>
            <person name="Ilik V."/>
            <person name="Petrzelkova K.J."/>
            <person name="Pardy F."/>
            <person name="Fuh T."/>
            <person name="Niatou-Singa F.S."/>
            <person name="Gouil Q."/>
            <person name="Baker L."/>
            <person name="Ritchie M.E."/>
            <person name="Jex A.R."/>
            <person name="Gazzola D."/>
            <person name="Li H."/>
            <person name="Toshio Fujiwara R."/>
            <person name="Zhan B."/>
            <person name="Aroian R.V."/>
            <person name="Pafco B."/>
            <person name="Schwarz E.M."/>
        </authorList>
    </citation>
    <scope>NUCLEOTIDE SEQUENCE [LARGE SCALE GENOMIC DNA]</scope>
    <source>
        <strain evidence="1 2">Aroian</strain>
        <tissue evidence="1">Whole animal</tissue>
    </source>
</reference>